<protein>
    <submittedName>
        <fullName evidence="2">Uncharacterized protein</fullName>
    </submittedName>
</protein>
<reference evidence="2 3" key="1">
    <citation type="journal article" date="2011" name="J. Bacteriol.">
        <title>Complete genome sequence of Algoriphagus sp. PR1, bacterial prey of a colony-forming choanoflagellate.</title>
        <authorList>
            <person name="Alegado R.A."/>
            <person name="Ferriera S."/>
            <person name="Nusbaum C."/>
            <person name="Young S.K."/>
            <person name="Zeng Q."/>
            <person name="Imamovic A."/>
            <person name="Fairclough S.R."/>
            <person name="King N."/>
        </authorList>
    </citation>
    <scope>NUCLEOTIDE SEQUENCE [LARGE SCALE GENOMIC DNA]</scope>
    <source>
        <strain evidence="2 3">PR1</strain>
    </source>
</reference>
<name>A3HXR7_9BACT</name>
<dbReference type="RefSeq" id="WP_008203189.1">
    <property type="nucleotide sequence ID" value="NZ_CM001023.1"/>
</dbReference>
<dbReference type="OrthoDB" id="5505971at2"/>
<accession>A3HXR7</accession>
<organism evidence="2 3">
    <name type="scientific">Algoriphagus machipongonensis</name>
    <dbReference type="NCBI Taxonomy" id="388413"/>
    <lineage>
        <taxon>Bacteria</taxon>
        <taxon>Pseudomonadati</taxon>
        <taxon>Bacteroidota</taxon>
        <taxon>Cytophagia</taxon>
        <taxon>Cytophagales</taxon>
        <taxon>Cyclobacteriaceae</taxon>
        <taxon>Algoriphagus</taxon>
    </lineage>
</organism>
<dbReference type="AlphaFoldDB" id="A3HXR7"/>
<dbReference type="EMBL" id="AAXU02000001">
    <property type="protein sequence ID" value="EAZ81390.1"/>
    <property type="molecule type" value="Genomic_DNA"/>
</dbReference>
<proteinExistence type="predicted"/>
<dbReference type="STRING" id="388413.ALPR1_20178"/>
<sequence length="397" mass="43030">MKTFNKLIGAFLLFTLNPLSGISQTTNDNEAGISTSNFQISIVPYLGTNGTRSGTTINDYSFNLFGGYSAGTNKLEMASLFNINRYDAKHVQLAGLFNQVGGKFNGVQLAGLVNSSLDSVQGLQGAGLVNFTATGLRGAQMAGLVNFSGQQAHGFQAAGLINFSGKEFNGFQGAGLGNFAIGDVHGTQAAGLINFTPKDLHGVQIAGILNFARNVHGSQIGLINYSDSTSGAPIGLISFVKSGYHKIELSTNENLPINFAFRTGTRSFYNIVMVGFRPEFTEFTTWAFGYGIGTSPRLGKKSFLNIELSSEQLNRGNVEALNMINRLHVGLDLQVAKKFGIFAGPTLNYRLYENNYDRHPDLFIYDGFKVISEGTYKYNSDLGGQLWWGFRAGLRFL</sequence>
<evidence type="ECO:0000256" key="1">
    <source>
        <dbReference type="SAM" id="SignalP"/>
    </source>
</evidence>
<comment type="caution">
    <text evidence="2">The sequence shown here is derived from an EMBL/GenBank/DDBJ whole genome shotgun (WGS) entry which is preliminary data.</text>
</comment>
<dbReference type="eggNOG" id="COG3078">
    <property type="taxonomic scope" value="Bacteria"/>
</dbReference>
<dbReference type="Proteomes" id="UP000003919">
    <property type="component" value="Unassembled WGS sequence"/>
</dbReference>
<dbReference type="HOGENOM" id="CLU_061133_0_0_10"/>
<gene>
    <name evidence="2" type="ORF">ALPR1_20178</name>
</gene>
<feature type="signal peptide" evidence="1">
    <location>
        <begin position="1"/>
        <end position="21"/>
    </location>
</feature>
<evidence type="ECO:0000313" key="2">
    <source>
        <dbReference type="EMBL" id="EAZ81390.1"/>
    </source>
</evidence>
<keyword evidence="3" id="KW-1185">Reference proteome</keyword>
<evidence type="ECO:0000313" key="3">
    <source>
        <dbReference type="Proteomes" id="UP000003919"/>
    </source>
</evidence>
<keyword evidence="1" id="KW-0732">Signal</keyword>
<feature type="chain" id="PRO_5002653184" evidence="1">
    <location>
        <begin position="22"/>
        <end position="397"/>
    </location>
</feature>